<proteinExistence type="predicted"/>
<organism evidence="1">
    <name type="scientific">Tanacetum cinerariifolium</name>
    <name type="common">Dalmatian daisy</name>
    <name type="synonym">Chrysanthemum cinerariifolium</name>
    <dbReference type="NCBI Taxonomy" id="118510"/>
    <lineage>
        <taxon>Eukaryota</taxon>
        <taxon>Viridiplantae</taxon>
        <taxon>Streptophyta</taxon>
        <taxon>Embryophyta</taxon>
        <taxon>Tracheophyta</taxon>
        <taxon>Spermatophyta</taxon>
        <taxon>Magnoliopsida</taxon>
        <taxon>eudicotyledons</taxon>
        <taxon>Gunneridae</taxon>
        <taxon>Pentapetalae</taxon>
        <taxon>asterids</taxon>
        <taxon>campanulids</taxon>
        <taxon>Asterales</taxon>
        <taxon>Asteraceae</taxon>
        <taxon>Asteroideae</taxon>
        <taxon>Anthemideae</taxon>
        <taxon>Anthemidinae</taxon>
        <taxon>Tanacetum</taxon>
    </lineage>
</organism>
<protein>
    <submittedName>
        <fullName evidence="1">Uncharacterized protein</fullName>
    </submittedName>
</protein>
<evidence type="ECO:0000313" key="1">
    <source>
        <dbReference type="EMBL" id="GFD21267.1"/>
    </source>
</evidence>
<sequence>LKTLKPKVKGIVIPEQEEPSKSTTTTTIPKLQLQDKGKEIMIEEPVKPKKKDQIRLNEEAAKRLQAKFDKEVRFAREKAKKEQQANIALIETWEDIRAKIDVDH</sequence>
<accession>A0A699UFN1</accession>
<gene>
    <name evidence="1" type="ORF">Tci_893236</name>
</gene>
<comment type="caution">
    <text evidence="1">The sequence shown here is derived from an EMBL/GenBank/DDBJ whole genome shotgun (WGS) entry which is preliminary data.</text>
</comment>
<dbReference type="EMBL" id="BKCJ011328501">
    <property type="protein sequence ID" value="GFD21267.1"/>
    <property type="molecule type" value="Genomic_DNA"/>
</dbReference>
<reference evidence="1" key="1">
    <citation type="journal article" date="2019" name="Sci. Rep.">
        <title>Draft genome of Tanacetum cinerariifolium, the natural source of mosquito coil.</title>
        <authorList>
            <person name="Yamashiro T."/>
            <person name="Shiraishi A."/>
            <person name="Satake H."/>
            <person name="Nakayama K."/>
        </authorList>
    </citation>
    <scope>NUCLEOTIDE SEQUENCE</scope>
</reference>
<name>A0A699UFN1_TANCI</name>
<dbReference type="AlphaFoldDB" id="A0A699UFN1"/>
<feature type="non-terminal residue" evidence="1">
    <location>
        <position position="1"/>
    </location>
</feature>